<dbReference type="Proteomes" id="UP000800040">
    <property type="component" value="Unassembled WGS sequence"/>
</dbReference>
<evidence type="ECO:0000313" key="1">
    <source>
        <dbReference type="EMBL" id="KAF1839325.1"/>
    </source>
</evidence>
<accession>A0A6A5KLJ2</accession>
<name>A0A6A5KLJ2_9PLEO</name>
<sequence>MPTYLYYPSTGRGTRACAPESPNYFHHQLLASLLWPSDNSLPLLEGLTGPGLAPRRAILKNTVSTLTKWEVSDAWVQRFLRRHPDALTSQYTTGIDRNRHQADTEDNYQSYFNLLSSKIQEYNVDARHIYNMDEKGFLIGITSRSKRVFSKQLWEQKKVTEALQD</sequence>
<dbReference type="EMBL" id="ML975245">
    <property type="protein sequence ID" value="KAF1839325.1"/>
    <property type="molecule type" value="Genomic_DNA"/>
</dbReference>
<dbReference type="AlphaFoldDB" id="A0A6A5KLJ2"/>
<reference evidence="1" key="1">
    <citation type="submission" date="2020-01" db="EMBL/GenBank/DDBJ databases">
        <authorList>
            <consortium name="DOE Joint Genome Institute"/>
            <person name="Haridas S."/>
            <person name="Albert R."/>
            <person name="Binder M."/>
            <person name="Bloem J."/>
            <person name="Labutti K."/>
            <person name="Salamov A."/>
            <person name="Andreopoulos B."/>
            <person name="Baker S.E."/>
            <person name="Barry K."/>
            <person name="Bills G."/>
            <person name="Bluhm B.H."/>
            <person name="Cannon C."/>
            <person name="Castanera R."/>
            <person name="Culley D.E."/>
            <person name="Daum C."/>
            <person name="Ezra D."/>
            <person name="Gonzalez J.B."/>
            <person name="Henrissat B."/>
            <person name="Kuo A."/>
            <person name="Liang C."/>
            <person name="Lipzen A."/>
            <person name="Lutzoni F."/>
            <person name="Magnuson J."/>
            <person name="Mondo S."/>
            <person name="Nolan M."/>
            <person name="Ohm R."/>
            <person name="Pangilinan J."/>
            <person name="Park H.-J."/>
            <person name="Ramirez L."/>
            <person name="Alfaro M."/>
            <person name="Sun H."/>
            <person name="Tritt A."/>
            <person name="Yoshinaga Y."/>
            <person name="Zwiers L.-H."/>
            <person name="Turgeon B.G."/>
            <person name="Goodwin S.B."/>
            <person name="Spatafora J.W."/>
            <person name="Crous P.W."/>
            <person name="Grigoriev I.V."/>
        </authorList>
    </citation>
    <scope>NUCLEOTIDE SEQUENCE</scope>
    <source>
        <strain evidence="1">P77</strain>
    </source>
</reference>
<dbReference type="OrthoDB" id="3938460at2759"/>
<evidence type="ECO:0000313" key="2">
    <source>
        <dbReference type="Proteomes" id="UP000800040"/>
    </source>
</evidence>
<organism evidence="1 2">
    <name type="scientific">Decorospora gaudefroyi</name>
    <dbReference type="NCBI Taxonomy" id="184978"/>
    <lineage>
        <taxon>Eukaryota</taxon>
        <taxon>Fungi</taxon>
        <taxon>Dikarya</taxon>
        <taxon>Ascomycota</taxon>
        <taxon>Pezizomycotina</taxon>
        <taxon>Dothideomycetes</taxon>
        <taxon>Pleosporomycetidae</taxon>
        <taxon>Pleosporales</taxon>
        <taxon>Pleosporineae</taxon>
        <taxon>Pleosporaceae</taxon>
        <taxon>Decorospora</taxon>
    </lineage>
</organism>
<keyword evidence="2" id="KW-1185">Reference proteome</keyword>
<protein>
    <recommendedName>
        <fullName evidence="3">HTH CENPB-type domain-containing protein</fullName>
    </recommendedName>
</protein>
<gene>
    <name evidence="1" type="ORF">BDW02DRAFT_575424</name>
</gene>
<proteinExistence type="predicted"/>
<evidence type="ECO:0008006" key="3">
    <source>
        <dbReference type="Google" id="ProtNLM"/>
    </source>
</evidence>